<reference evidence="3" key="1">
    <citation type="submission" date="2025-08" db="UniProtKB">
        <authorList>
            <consortium name="RefSeq"/>
        </authorList>
    </citation>
    <scope>IDENTIFICATION</scope>
    <source>
        <tissue evidence="3">Whole body</tissue>
    </source>
</reference>
<evidence type="ECO:0000313" key="2">
    <source>
        <dbReference type="Proteomes" id="UP000694846"/>
    </source>
</evidence>
<dbReference type="Proteomes" id="UP000694846">
    <property type="component" value="Unplaced"/>
</dbReference>
<accession>A0A8B8GQY4</accession>
<name>A0A8B8GQY4_9HEMI</name>
<dbReference type="RefSeq" id="XP_025424677.1">
    <property type="nucleotide sequence ID" value="XM_025568892.1"/>
</dbReference>
<evidence type="ECO:0000259" key="1">
    <source>
        <dbReference type="Pfam" id="PF21530"/>
    </source>
</evidence>
<dbReference type="PANTHER" id="PTHR10492:SF57">
    <property type="entry name" value="ATP-DEPENDENT DNA HELICASE"/>
    <property type="match status" value="1"/>
</dbReference>
<dbReference type="OrthoDB" id="272985at2759"/>
<feature type="domain" description="DNA helicase Pif1-like 2B" evidence="1">
    <location>
        <begin position="13"/>
        <end position="58"/>
    </location>
</feature>
<dbReference type="InterPro" id="IPR049163">
    <property type="entry name" value="Pif1-like_2B_dom"/>
</dbReference>
<protein>
    <submittedName>
        <fullName evidence="3">Uncharacterized protein LOC112693701</fullName>
    </submittedName>
</protein>
<sequence>MIVKIEVTNYPTEFLNSLNVPGTPSHNLQLKVETFITILRYLNHPKLFNGMRLSVKKLMNIAMIIKGKFKGYEVLIPLISIIPTDLPLQFKWIQFSVRQGACLDLFLGEGATQIVSFSNFW</sequence>
<dbReference type="Pfam" id="PF21530">
    <property type="entry name" value="Pif1_2B_dom"/>
    <property type="match status" value="1"/>
</dbReference>
<dbReference type="GeneID" id="112693701"/>
<evidence type="ECO:0000313" key="3">
    <source>
        <dbReference type="RefSeq" id="XP_025424677.1"/>
    </source>
</evidence>
<keyword evidence="2" id="KW-1185">Reference proteome</keyword>
<organism evidence="2 3">
    <name type="scientific">Sipha flava</name>
    <name type="common">yellow sugarcane aphid</name>
    <dbReference type="NCBI Taxonomy" id="143950"/>
    <lineage>
        <taxon>Eukaryota</taxon>
        <taxon>Metazoa</taxon>
        <taxon>Ecdysozoa</taxon>
        <taxon>Arthropoda</taxon>
        <taxon>Hexapoda</taxon>
        <taxon>Insecta</taxon>
        <taxon>Pterygota</taxon>
        <taxon>Neoptera</taxon>
        <taxon>Paraneoptera</taxon>
        <taxon>Hemiptera</taxon>
        <taxon>Sternorrhyncha</taxon>
        <taxon>Aphidomorpha</taxon>
        <taxon>Aphidoidea</taxon>
        <taxon>Aphididae</taxon>
        <taxon>Sipha</taxon>
    </lineage>
</organism>
<dbReference type="PANTHER" id="PTHR10492">
    <property type="match status" value="1"/>
</dbReference>
<gene>
    <name evidence="3" type="primary">LOC112693701</name>
</gene>
<proteinExistence type="predicted"/>
<dbReference type="AlphaFoldDB" id="A0A8B8GQY4"/>